<dbReference type="GO" id="GO:0008913">
    <property type="term" value="F:Kdo2-lipid IVA acyltransferase activity"/>
    <property type="evidence" value="ECO:0007669"/>
    <property type="project" value="UniProtKB-EC"/>
</dbReference>
<keyword evidence="5 9" id="KW-0448">Lipopolysaccharide biosynthesis</keyword>
<keyword evidence="2 9" id="KW-0997">Cell inner membrane</keyword>
<dbReference type="PATRIC" id="fig|727.534.peg.49"/>
<keyword evidence="8 9" id="KW-0012">Acyltransferase</keyword>
<dbReference type="Proteomes" id="UP000837924">
    <property type="component" value="Chromosome"/>
</dbReference>
<organism evidence="12">
    <name type="scientific">Haemophilus influenzae</name>
    <dbReference type="NCBI Taxonomy" id="727"/>
    <lineage>
        <taxon>Bacteria</taxon>
        <taxon>Pseudomonadati</taxon>
        <taxon>Pseudomonadota</taxon>
        <taxon>Gammaproteobacteria</taxon>
        <taxon>Pasteurellales</taxon>
        <taxon>Pasteurellaceae</taxon>
        <taxon>Haemophilus</taxon>
    </lineage>
</organism>
<evidence type="ECO:0000256" key="3">
    <source>
        <dbReference type="ARBA" id="ARBA00022679"/>
    </source>
</evidence>
<evidence type="ECO:0000313" key="11">
    <source>
        <dbReference type="EMBL" id="KIS35528.1"/>
    </source>
</evidence>
<dbReference type="EMBL" id="MZHU01000035">
    <property type="protein sequence ID" value="PRK65398.1"/>
    <property type="molecule type" value="Genomic_DNA"/>
</dbReference>
<reference evidence="13" key="3">
    <citation type="submission" date="2018-08" db="EMBL/GenBank/DDBJ databases">
        <title>Antagonistic pleiotropy in the bifunctional surface protein FadL/P1 during adaptation of Haemophilus influenzae to chronic lung infection associated with COPD.</title>
        <authorList>
            <person name="Moleres J."/>
            <person name="Ehrlich R."/>
        </authorList>
    </citation>
    <scope>NUCLEOTIDE SEQUENCE [LARGE SCALE GENOMIC DNA]</scope>
    <source>
        <strain evidence="13">P668-6062</strain>
    </source>
</reference>
<evidence type="ECO:0000313" key="13">
    <source>
        <dbReference type="EMBL" id="RFN62788.1"/>
    </source>
</evidence>
<dbReference type="CDD" id="cd07984">
    <property type="entry name" value="LPLAT_LABLAT-like"/>
    <property type="match status" value="1"/>
</dbReference>
<dbReference type="AlphaFoldDB" id="A0A0C5FIW5"/>
<comment type="subcellular location">
    <subcellularLocation>
        <location evidence="9">Cell inner membrane</location>
        <topology evidence="9">Single-pass membrane protein</topology>
    </subcellularLocation>
</comment>
<evidence type="ECO:0000256" key="5">
    <source>
        <dbReference type="ARBA" id="ARBA00022985"/>
    </source>
</evidence>
<keyword evidence="6 9" id="KW-1133">Transmembrane helix</keyword>
<dbReference type="EC" id="2.3.1.241" evidence="9"/>
<keyword evidence="7 9" id="KW-0472">Membrane</keyword>
<dbReference type="RefSeq" id="WP_005656817.1">
    <property type="nucleotide sequence ID" value="NZ_AP018764.1"/>
</dbReference>
<dbReference type="InterPro" id="IPR011920">
    <property type="entry name" value="Lipid_A_LpxL_LpxP"/>
</dbReference>
<dbReference type="HAMAP" id="MF_01942">
    <property type="entry name" value="Lipid_A_LpxL_LpxP"/>
    <property type="match status" value="1"/>
</dbReference>
<comment type="catalytic activity">
    <reaction evidence="9">
        <text>an alpha-Kdo-(2-&gt;4)-alpha-Kdo-(2-&gt;6)-lipid IVA + a fatty acyl-[ACP] = an alpha-Kdo-(2-&gt;4)-alpha-Kdo-(2-&gt;6)-(acyl)-lipid IVA + holo-[ACP]</text>
        <dbReference type="Rhea" id="RHEA:69396"/>
        <dbReference type="Rhea" id="RHEA-COMP:9685"/>
        <dbReference type="Rhea" id="RHEA-COMP:14125"/>
        <dbReference type="ChEBI" id="CHEBI:64479"/>
        <dbReference type="ChEBI" id="CHEBI:138651"/>
        <dbReference type="ChEBI" id="CHEBI:176429"/>
        <dbReference type="ChEBI" id="CHEBI:176430"/>
        <dbReference type="EC" id="2.3.1.241"/>
    </reaction>
</comment>
<dbReference type="Proteomes" id="UP000050700">
    <property type="component" value="Unassembled WGS sequence"/>
</dbReference>
<evidence type="ECO:0000313" key="10">
    <source>
        <dbReference type="EMBL" id="CAH0449614.1"/>
    </source>
</evidence>
<evidence type="ECO:0000256" key="7">
    <source>
        <dbReference type="ARBA" id="ARBA00023136"/>
    </source>
</evidence>
<evidence type="ECO:0000256" key="4">
    <source>
        <dbReference type="ARBA" id="ARBA00022692"/>
    </source>
</evidence>
<dbReference type="GO" id="GO:0009245">
    <property type="term" value="P:lipid A biosynthetic process"/>
    <property type="evidence" value="ECO:0007669"/>
    <property type="project" value="InterPro"/>
</dbReference>
<evidence type="ECO:0000256" key="8">
    <source>
        <dbReference type="ARBA" id="ARBA00023315"/>
    </source>
</evidence>
<comment type="similarity">
    <text evidence="9">Belongs to the LpxL/LpxM/LpxP family.</text>
</comment>
<sequence length="311" mass="35978">MKNEKLPQFQPHFLAPKYWLFWLGVAIWRSILCLPYPILRHIGHGLGWLFSHLKVGKRRAAIARRNLELCFPDMSENDREAILQENLRSVGMAIIETGMAWFWSDSRIKKWSKVEGLHYLKENQKDGIVLVGVHFLTLELGARILGLHHPGIGVYRPNDNPLLDWLQTQGRLRSNKDMLDRKDLRGMIKALRHEETIWYAPDHDYGRKNAVFVPFFAVPDACTTTGSYYLLKSSQNSKVIPFAPLRNKDGSGYTVSISAPVDFTDLQDETAIAARMNQIVEKEIMKGISQYMWLHRRFKTRPDEKTPSLYD</sequence>
<reference evidence="11 14" key="1">
    <citation type="submission" date="2014-05" db="EMBL/GenBank/DDBJ databases">
        <title>Methylome analysis of the phasevarions of Haemophilus influenzae.</title>
        <authorList>
            <person name="Atack J.M."/>
            <person name="Fox K.L."/>
            <person name="Power P.M."/>
            <person name="Clark T."/>
            <person name="Jurcisek J."/>
            <person name="Korlach J."/>
            <person name="Bakaletz L.O."/>
            <person name="Jennings M.P."/>
        </authorList>
    </citation>
    <scope>NUCLEOTIDE SEQUENCE [LARGE SCALE GENOMIC DNA]</scope>
    <source>
        <strain evidence="11 14">1209</strain>
    </source>
</reference>
<reference evidence="10" key="5">
    <citation type="submission" date="2024-01" db="EMBL/GenBank/DDBJ databases">
        <authorList>
            <person name="Riesbeck K."/>
        </authorList>
    </citation>
    <scope>NUCLEOTIDE SEQUENCE</scope>
    <source>
        <strain evidence="10">KR271</strain>
    </source>
</reference>
<dbReference type="GO" id="GO:0005886">
    <property type="term" value="C:plasma membrane"/>
    <property type="evidence" value="ECO:0007669"/>
    <property type="project" value="UniProtKB-SubCell"/>
</dbReference>
<dbReference type="Pfam" id="PF03279">
    <property type="entry name" value="Lip_A_acyltrans"/>
    <property type="match status" value="1"/>
</dbReference>
<evidence type="ECO:0000256" key="6">
    <source>
        <dbReference type="ARBA" id="ARBA00022989"/>
    </source>
</evidence>
<accession>A0A0C5FIW5</accession>
<comment type="function">
    <text evidence="9">Catalyzes the transfer of an acyl chain from an acyl-[acyl-carrier-protein] (ACP) to a Kdo(2)-lipid IV(A) to form a Kdo(2)-(acyl)-lipid IV(A).</text>
</comment>
<evidence type="ECO:0000256" key="1">
    <source>
        <dbReference type="ARBA" id="ARBA00022475"/>
    </source>
</evidence>
<dbReference type="GeneID" id="93220343"/>
<dbReference type="NCBIfam" id="TIGR02207">
    <property type="entry name" value="lipid_A_htrB"/>
    <property type="match status" value="1"/>
</dbReference>
<comment type="pathway">
    <text evidence="9">Glycolipid biosynthesis; KDO(2)-lipid A biosynthesis; KDO(2)-lipid A from CMP-3-deoxy-D-manno-octulosonate and lipid IV(A): step 3/4.</text>
</comment>
<proteinExistence type="inferred from homology"/>
<dbReference type="GO" id="GO:0009103">
    <property type="term" value="P:lipopolysaccharide biosynthetic process"/>
    <property type="evidence" value="ECO:0007669"/>
    <property type="project" value="UniProtKB-UniRule"/>
</dbReference>
<reference evidence="15" key="4">
    <citation type="submission" date="2021-11" db="EMBL/GenBank/DDBJ databases">
        <authorList>
            <person name="Riesbeck K."/>
        </authorList>
    </citation>
    <scope>NUCLEOTIDE SEQUENCE [LARGE SCALE GENOMIC DNA]</scope>
</reference>
<dbReference type="UniPathway" id="UPA00360">
    <property type="reaction ID" value="UER00485"/>
</dbReference>
<dbReference type="EMBL" id="OV040584">
    <property type="protein sequence ID" value="CAH0449614.1"/>
    <property type="molecule type" value="Genomic_DNA"/>
</dbReference>
<gene>
    <name evidence="12" type="primary">htrB</name>
    <name evidence="9 13" type="synonym">lpxL</name>
    <name evidence="12" type="ORF">BV163_00810</name>
    <name evidence="13" type="ORF">CH627_07845</name>
    <name evidence="10" type="ORF">KRLU271_LOCUS1370</name>
    <name evidence="11" type="ORF">NTHI1209_01135</name>
</gene>
<evidence type="ECO:0000256" key="9">
    <source>
        <dbReference type="HAMAP-Rule" id="MF_01942"/>
    </source>
</evidence>
<protein>
    <recommendedName>
        <fullName evidence="9">Lipid A biosynthesis acyltransferase</fullName>
        <ecNumber evidence="9">2.3.1.241</ecNumber>
    </recommendedName>
    <alternativeName>
        <fullName evidence="9">Kdo(2)-lipid IV(A) acyltransferase</fullName>
    </alternativeName>
</protein>
<dbReference type="PANTHER" id="PTHR30606:SF9">
    <property type="entry name" value="LIPID A BIOSYNTHESIS LAUROYLTRANSFERASE"/>
    <property type="match status" value="1"/>
</dbReference>
<dbReference type="KEGG" id="hix:NTHI723_00046"/>
<keyword evidence="4 9" id="KW-0812">Transmembrane</keyword>
<keyword evidence="1 9" id="KW-1003">Cell membrane</keyword>
<name>A0A0C5FIW5_HAEIF</name>
<dbReference type="PIRSF" id="PIRSF026649">
    <property type="entry name" value="MsbB"/>
    <property type="match status" value="1"/>
</dbReference>
<dbReference type="UniPathway" id="UPA00030"/>
<feature type="short sequence motif" description="HXXXXD motif" evidence="9">
    <location>
        <begin position="134"/>
        <end position="139"/>
    </location>
</feature>
<dbReference type="EMBL" id="JMQP01000002">
    <property type="protein sequence ID" value="KIS35528.1"/>
    <property type="molecule type" value="Genomic_DNA"/>
</dbReference>
<reference evidence="12" key="2">
    <citation type="submission" date="2017-02" db="EMBL/GenBank/DDBJ databases">
        <title>Haemophilus influenzae in COPD genome sequencing project.</title>
        <authorList>
            <person name="Murphy T.F."/>
            <person name="Kong Y."/>
            <person name="Nadendla S."/>
            <person name="Tettelin H."/>
            <person name="Pettigrew M."/>
        </authorList>
    </citation>
    <scope>NUCLEOTIDE SEQUENCE [LARGE SCALE GENOMIC DNA]</scope>
    <source>
        <strain evidence="12">84P15H4</strain>
    </source>
</reference>
<evidence type="ECO:0000313" key="12">
    <source>
        <dbReference type="EMBL" id="PRK65398.1"/>
    </source>
</evidence>
<dbReference type="InterPro" id="IPR004960">
    <property type="entry name" value="LipA_acyltrans"/>
</dbReference>
<dbReference type="GO" id="GO:0036104">
    <property type="term" value="P:Kdo2-lipid A biosynthetic process"/>
    <property type="evidence" value="ECO:0007669"/>
    <property type="project" value="UniProtKB-UniRule"/>
</dbReference>
<dbReference type="NCBIfam" id="NF005340">
    <property type="entry name" value="PRK06860.1"/>
    <property type="match status" value="1"/>
</dbReference>
<dbReference type="PANTHER" id="PTHR30606">
    <property type="entry name" value="LIPID A BIOSYNTHESIS LAUROYL ACYLTRANSFERASE"/>
    <property type="match status" value="1"/>
</dbReference>
<dbReference type="EMBL" id="QVJI01000011">
    <property type="protein sequence ID" value="RFN62788.1"/>
    <property type="molecule type" value="Genomic_DNA"/>
</dbReference>
<evidence type="ECO:0000313" key="14">
    <source>
        <dbReference type="Proteomes" id="UP000050700"/>
    </source>
</evidence>
<evidence type="ECO:0000256" key="2">
    <source>
        <dbReference type="ARBA" id="ARBA00022519"/>
    </source>
</evidence>
<keyword evidence="3 9" id="KW-0808">Transferase</keyword>
<evidence type="ECO:0000313" key="15">
    <source>
        <dbReference type="Proteomes" id="UP000837924"/>
    </source>
</evidence>
<comment type="pathway">
    <text evidence="9">Bacterial outer membrane biogenesis; lipopolysaccharide biosynthesis.</text>
</comment>